<dbReference type="GO" id="GO:0000781">
    <property type="term" value="C:chromosome, telomeric region"/>
    <property type="evidence" value="ECO:0007669"/>
    <property type="project" value="GOC"/>
</dbReference>
<protein>
    <submittedName>
        <fullName evidence="1">Histone acetyltransferase type b catalytic subunit, putative</fullName>
    </submittedName>
</protein>
<dbReference type="PANTHER" id="PTHR12046">
    <property type="entry name" value="HISTONE ACETYLTRANSFERASE TYPE B CATALYTIC SUBUNIT"/>
    <property type="match status" value="1"/>
</dbReference>
<name>C5LI55_PERM5</name>
<dbReference type="GO" id="GO:0031509">
    <property type="term" value="P:subtelomeric heterochromatin formation"/>
    <property type="evidence" value="ECO:0007669"/>
    <property type="project" value="InterPro"/>
</dbReference>
<keyword evidence="1" id="KW-0808">Transferase</keyword>
<dbReference type="InterPro" id="IPR016181">
    <property type="entry name" value="Acyl_CoA_acyltransferase"/>
</dbReference>
<accession>C5LI55</accession>
<dbReference type="Gene3D" id="3.40.630.30">
    <property type="match status" value="1"/>
</dbReference>
<dbReference type="SUPFAM" id="SSF55729">
    <property type="entry name" value="Acyl-CoA N-acyltransferases (Nat)"/>
    <property type="match status" value="1"/>
</dbReference>
<keyword evidence="2" id="KW-1185">Reference proteome</keyword>
<dbReference type="OrthoDB" id="10253098at2759"/>
<dbReference type="GO" id="GO:0004402">
    <property type="term" value="F:histone acetyltransferase activity"/>
    <property type="evidence" value="ECO:0007669"/>
    <property type="project" value="InterPro"/>
</dbReference>
<sequence length="790" mass="88614">MLAPTRKQRVTGISPAFKKRRVSGNEIVGQEHVPEAVVSTEVCELEVVDVMRFYFDDAEEGVPPAYVHQSFDETESFVWLKSLTPLVIRIDVDTRDLSVGINFEHPKMPNDKLMKAAYKRHCDTLLARMHTARFSPLTLKPFYGGCKAFRLGMNGKDNSLLKKLKAIPRPTAYASALPSTLELVTVAVKHFSTLGKGLPLQIPESLYEFWRRVEWLMLWFIDASGTIDLPSATDGDREECGIGGRWTLYLLRDALTHRIKTCASVYSFPLLVEDGKRRIRVAQFLTMPSEQKKGYGGILYHHIATAAMATDNLDEITFEDPSLGMQSLRQVVTLALCFKAFPDLLPENRRRDPMIIAAVLKIPMSLARRIAELEWFAVKHYPSACSPSIDSLCRKESKALGAERLAYKQRQRKYCAPDDSDFPEDFIELGASQQKAIVKEILQAYPRRLDDDDGDQKDKLEGAVCHSLKTSKYSARFMFRARSIRPRLAFTPDRINVERPLLKSEIKGNEIDQACGKSHFNHKKVTIDGLYEVIRLAETPIEYGTCMVTLNRYYNLGVDLRDPVLTTKLLACAIRLKRKDEAVELTKAWQKWLRYPPNPKLLHALMIGLNALNDAHATRDILGAIRSNWAMDVSSIPYEMAIEAFCASGQSDEVALLWTDAVDTMGIVLPCEAHVNVMVCALMNGDVELAKEVERKGLPQGGMRPRPARCLAAQAWLKFVVGDAAWLRQAEEAMKEARRIGTLGNQPIFHPGFVKSLLNAGAEGNENAAKFSVKAETVLGRFYTGTTSTA</sequence>
<reference evidence="1 2" key="1">
    <citation type="submission" date="2008-07" db="EMBL/GenBank/DDBJ databases">
        <authorList>
            <person name="El-Sayed N."/>
            <person name="Caler E."/>
            <person name="Inman J."/>
            <person name="Amedeo P."/>
            <person name="Hass B."/>
            <person name="Wortman J."/>
        </authorList>
    </citation>
    <scope>NUCLEOTIDE SEQUENCE [LARGE SCALE GENOMIC DNA]</scope>
    <source>
        <strain evidence="2">ATCC 50983 / TXsc</strain>
    </source>
</reference>
<dbReference type="InterPro" id="IPR017380">
    <property type="entry name" value="Hist_AcTrfase_B-typ_cat-su"/>
</dbReference>
<dbReference type="Proteomes" id="UP000007800">
    <property type="component" value="Unassembled WGS sequence"/>
</dbReference>
<dbReference type="InParanoid" id="C5LI55"/>
<dbReference type="GO" id="GO:0005634">
    <property type="term" value="C:nucleus"/>
    <property type="evidence" value="ECO:0007669"/>
    <property type="project" value="InterPro"/>
</dbReference>
<evidence type="ECO:0000313" key="2">
    <source>
        <dbReference type="Proteomes" id="UP000007800"/>
    </source>
</evidence>
<dbReference type="GeneID" id="9047911"/>
<proteinExistence type="predicted"/>
<dbReference type="EMBL" id="GG682187">
    <property type="protein sequence ID" value="EER03590.1"/>
    <property type="molecule type" value="Genomic_DNA"/>
</dbReference>
<gene>
    <name evidence="1" type="ORF">Pmar_PMAR026267</name>
</gene>
<organism evidence="2">
    <name type="scientific">Perkinsus marinus (strain ATCC 50983 / TXsc)</name>
    <dbReference type="NCBI Taxonomy" id="423536"/>
    <lineage>
        <taxon>Eukaryota</taxon>
        <taxon>Sar</taxon>
        <taxon>Alveolata</taxon>
        <taxon>Perkinsozoa</taxon>
        <taxon>Perkinsea</taxon>
        <taxon>Perkinsida</taxon>
        <taxon>Perkinsidae</taxon>
        <taxon>Perkinsus</taxon>
    </lineage>
</organism>
<evidence type="ECO:0000313" key="1">
    <source>
        <dbReference type="EMBL" id="EER03590.1"/>
    </source>
</evidence>
<dbReference type="AlphaFoldDB" id="C5LI55"/>
<dbReference type="RefSeq" id="XP_002771774.1">
    <property type="nucleotide sequence ID" value="XM_002771728.1"/>
</dbReference>